<proteinExistence type="predicted"/>
<dbReference type="InParanoid" id="G9MLB7"/>
<name>G9MLB7_HYPVG</name>
<dbReference type="GeneID" id="25790992"/>
<dbReference type="eggNOG" id="ENOG502S05G">
    <property type="taxonomic scope" value="Eukaryota"/>
</dbReference>
<sequence length="260" mass="29641">MAIRRGGFNLASRAGRYWQGAGRGSYWPTKGFPWPGSKRMPQVAYALNTCQTLSNYATSSRGKTQSSKSSSGSSNSENPHLSPPKGLEQPISMPFTRLDEGTWLHNRPETDVYKILIDAYRLRVEDTYVFQGELMEDSLYANQKSGLRGFQKFLRKAGTIPGLLPPWWNKEKKAACVRLGMEASQWSSLQYAVEKSDIIEHYGDRLFPMQLRMLAEAVYGIHPSGTDSALMRKLMVSMERGETRSYSIFDFSRLWKRWRS</sequence>
<reference evidence="2 3" key="1">
    <citation type="journal article" date="2011" name="Genome Biol.">
        <title>Comparative genome sequence analysis underscores mycoparasitism as the ancestral life style of Trichoderma.</title>
        <authorList>
            <person name="Kubicek C.P."/>
            <person name="Herrera-Estrella A."/>
            <person name="Seidl-Seiboth V."/>
            <person name="Martinez D.A."/>
            <person name="Druzhinina I.S."/>
            <person name="Thon M."/>
            <person name="Zeilinger S."/>
            <person name="Casas-Flores S."/>
            <person name="Horwitz B.A."/>
            <person name="Mukherjee P.K."/>
            <person name="Mukherjee M."/>
            <person name="Kredics L."/>
            <person name="Alcaraz L.D."/>
            <person name="Aerts A."/>
            <person name="Antal Z."/>
            <person name="Atanasova L."/>
            <person name="Cervantes-Badillo M.G."/>
            <person name="Challacombe J."/>
            <person name="Chertkov O."/>
            <person name="McCluskey K."/>
            <person name="Coulpier F."/>
            <person name="Deshpande N."/>
            <person name="von Doehren H."/>
            <person name="Ebbole D.J."/>
            <person name="Esquivel-Naranjo E.U."/>
            <person name="Fekete E."/>
            <person name="Flipphi M."/>
            <person name="Glaser F."/>
            <person name="Gomez-Rodriguez E.Y."/>
            <person name="Gruber S."/>
            <person name="Han C."/>
            <person name="Henrissat B."/>
            <person name="Hermosa R."/>
            <person name="Hernandez-Onate M."/>
            <person name="Karaffa L."/>
            <person name="Kosti I."/>
            <person name="Le Crom S."/>
            <person name="Lindquist E."/>
            <person name="Lucas S."/>
            <person name="Luebeck M."/>
            <person name="Luebeck P.S."/>
            <person name="Margeot A."/>
            <person name="Metz B."/>
            <person name="Misra M."/>
            <person name="Nevalainen H."/>
            <person name="Omann M."/>
            <person name="Packer N."/>
            <person name="Perrone G."/>
            <person name="Uresti-Rivera E.E."/>
            <person name="Salamov A."/>
            <person name="Schmoll M."/>
            <person name="Seiboth B."/>
            <person name="Shapiro H."/>
            <person name="Sukno S."/>
            <person name="Tamayo-Ramos J.A."/>
            <person name="Tisch D."/>
            <person name="Wiest A."/>
            <person name="Wilkinson H.H."/>
            <person name="Zhang M."/>
            <person name="Coutinho P.M."/>
            <person name="Kenerley C.M."/>
            <person name="Monte E."/>
            <person name="Baker S.E."/>
            <person name="Grigoriev I.V."/>
        </authorList>
    </citation>
    <scope>NUCLEOTIDE SEQUENCE [LARGE SCALE GENOMIC DNA]</scope>
    <source>
        <strain evidence="3">Gv29-8 / FGSC 10586</strain>
    </source>
</reference>
<dbReference type="RefSeq" id="XP_013959203.1">
    <property type="nucleotide sequence ID" value="XM_014103728.1"/>
</dbReference>
<evidence type="ECO:0000256" key="1">
    <source>
        <dbReference type="SAM" id="MobiDB-lite"/>
    </source>
</evidence>
<accession>G9MLB7</accession>
<dbReference type="OrthoDB" id="432970at2759"/>
<feature type="region of interest" description="Disordered" evidence="1">
    <location>
        <begin position="56"/>
        <end position="91"/>
    </location>
</feature>
<keyword evidence="3" id="KW-1185">Reference proteome</keyword>
<organism evidence="2 3">
    <name type="scientific">Hypocrea virens (strain Gv29-8 / FGSC 10586)</name>
    <name type="common">Gliocladium virens</name>
    <name type="synonym">Trichoderma virens</name>
    <dbReference type="NCBI Taxonomy" id="413071"/>
    <lineage>
        <taxon>Eukaryota</taxon>
        <taxon>Fungi</taxon>
        <taxon>Dikarya</taxon>
        <taxon>Ascomycota</taxon>
        <taxon>Pezizomycotina</taxon>
        <taxon>Sordariomycetes</taxon>
        <taxon>Hypocreomycetidae</taxon>
        <taxon>Hypocreales</taxon>
        <taxon>Hypocreaceae</taxon>
        <taxon>Trichoderma</taxon>
    </lineage>
</organism>
<dbReference type="AlphaFoldDB" id="G9MLB7"/>
<comment type="caution">
    <text evidence="2">The sequence shown here is derived from an EMBL/GenBank/DDBJ whole genome shotgun (WGS) entry which is preliminary data.</text>
</comment>
<dbReference type="EMBL" id="ABDF02000004">
    <property type="protein sequence ID" value="EHK25007.1"/>
    <property type="molecule type" value="Genomic_DNA"/>
</dbReference>
<dbReference type="Proteomes" id="UP000007115">
    <property type="component" value="Unassembled WGS sequence"/>
</dbReference>
<dbReference type="HOGENOM" id="CLU_069858_3_0_1"/>
<dbReference type="STRING" id="413071.G9MLB7"/>
<dbReference type="VEuPathDB" id="FungiDB:TRIVIDRAFT_215734"/>
<evidence type="ECO:0000313" key="2">
    <source>
        <dbReference type="EMBL" id="EHK25007.1"/>
    </source>
</evidence>
<evidence type="ECO:0000313" key="3">
    <source>
        <dbReference type="Proteomes" id="UP000007115"/>
    </source>
</evidence>
<dbReference type="OMA" id="HNRPETD"/>
<protein>
    <submittedName>
        <fullName evidence="2">Uncharacterized protein</fullName>
    </submittedName>
</protein>
<gene>
    <name evidence="2" type="ORF">TRIVIDRAFT_215734</name>
</gene>
<feature type="compositionally biased region" description="Low complexity" evidence="1">
    <location>
        <begin position="58"/>
        <end position="76"/>
    </location>
</feature>